<dbReference type="OrthoDB" id="166585at2759"/>
<evidence type="ECO:0000313" key="1">
    <source>
        <dbReference type="EMBL" id="CAB4025310.1"/>
    </source>
</evidence>
<sequence>MHLFLKTGKRFDVSAMQTFCVRKNGECFIRCIGNSECQSFGIGVVDECLGQLQCRLYSQVEISDLTNDTKYTYYILKGSSCCINASCLNGGLCRSKTCTCACTKDFMSTNCICPRNNVTRQFSHKWKAVDETSAITQIDSGGGQTWATRIDTMHIFTLQNGAWIRMDGILTHVTVGKSGVWGVTRADGIFVRYGVAPNTPYGTRWEAMGRGFQKVDAGSSGVVYGVKG</sequence>
<dbReference type="EMBL" id="CACRXK020013535">
    <property type="protein sequence ID" value="CAB4025310.1"/>
    <property type="molecule type" value="Genomic_DNA"/>
</dbReference>
<keyword evidence="2" id="KW-1185">Reference proteome</keyword>
<feature type="non-terminal residue" evidence="1">
    <location>
        <position position="1"/>
    </location>
</feature>
<dbReference type="SMART" id="SM00706">
    <property type="entry name" value="TECPR"/>
    <property type="match status" value="1"/>
</dbReference>
<dbReference type="Proteomes" id="UP001152795">
    <property type="component" value="Unassembled WGS sequence"/>
</dbReference>
<protein>
    <submittedName>
        <fullName evidence="1">Uncharacterized protein</fullName>
    </submittedName>
</protein>
<name>A0A7D9JAB3_PARCT</name>
<evidence type="ECO:0000313" key="2">
    <source>
        <dbReference type="Proteomes" id="UP001152795"/>
    </source>
</evidence>
<accession>A0A7D9JAB3</accession>
<reference evidence="1" key="1">
    <citation type="submission" date="2020-04" db="EMBL/GenBank/DDBJ databases">
        <authorList>
            <person name="Alioto T."/>
            <person name="Alioto T."/>
            <person name="Gomez Garrido J."/>
        </authorList>
    </citation>
    <scope>NUCLEOTIDE SEQUENCE</scope>
    <source>
        <strain evidence="1">A484AB</strain>
    </source>
</reference>
<proteinExistence type="predicted"/>
<gene>
    <name evidence="1" type="ORF">PACLA_8A024872</name>
</gene>
<organism evidence="1 2">
    <name type="scientific">Paramuricea clavata</name>
    <name type="common">Red gorgonian</name>
    <name type="synonym">Violescent sea-whip</name>
    <dbReference type="NCBI Taxonomy" id="317549"/>
    <lineage>
        <taxon>Eukaryota</taxon>
        <taxon>Metazoa</taxon>
        <taxon>Cnidaria</taxon>
        <taxon>Anthozoa</taxon>
        <taxon>Octocorallia</taxon>
        <taxon>Malacalcyonacea</taxon>
        <taxon>Plexauridae</taxon>
        <taxon>Paramuricea</taxon>
    </lineage>
</organism>
<dbReference type="AlphaFoldDB" id="A0A7D9JAB3"/>
<dbReference type="Pfam" id="PF19193">
    <property type="entry name" value="Tectonin"/>
    <property type="match status" value="1"/>
</dbReference>
<comment type="caution">
    <text evidence="1">The sequence shown here is derived from an EMBL/GenBank/DDBJ whole genome shotgun (WGS) entry which is preliminary data.</text>
</comment>
<dbReference type="InterPro" id="IPR006624">
    <property type="entry name" value="Beta-propeller_rpt_TECPR"/>
</dbReference>